<dbReference type="EMBL" id="CP063458">
    <property type="protein sequence ID" value="QOV92504.1"/>
    <property type="molecule type" value="Genomic_DNA"/>
</dbReference>
<dbReference type="KEGG" id="hbs:IPV69_21565"/>
<gene>
    <name evidence="2" type="ORF">IPV69_21565</name>
</gene>
<dbReference type="InterPro" id="IPR017850">
    <property type="entry name" value="Alkaline_phosphatase_core_sf"/>
</dbReference>
<dbReference type="PANTHER" id="PTHR43737">
    <property type="entry name" value="BLL7424 PROTEIN"/>
    <property type="match status" value="1"/>
</dbReference>
<organism evidence="2 3">
    <name type="scientific">Humisphaera borealis</name>
    <dbReference type="NCBI Taxonomy" id="2807512"/>
    <lineage>
        <taxon>Bacteria</taxon>
        <taxon>Pseudomonadati</taxon>
        <taxon>Planctomycetota</taxon>
        <taxon>Phycisphaerae</taxon>
        <taxon>Tepidisphaerales</taxon>
        <taxon>Tepidisphaeraceae</taxon>
        <taxon>Humisphaera</taxon>
    </lineage>
</organism>
<sequence>MGMGALSLAMMLASSQTAGAAGAPTAAGPLSPKQPPLKAKAKHVIHIFAAGAPSHVDTWDPKPALAQYAEKTLPGLAGVALPSPYKFSKRGQSGIEVSEVFPKLGLHVDDMTVIRSLWTDAPAHELASRFMHTGSLQLPKPSLGSWTVYGLGTENQNLPGFITLGGEPEHRQASFLPSLYQGVNVNYARNMRLDKVLLNIKNQFVTTDDQKLQLALARRLNGMHSEKLRKEDQLESRIESFEMAFKMQTEATEAFDISKETQAMRESYGETDMGAKLLVARRLVERGVRFVQVNAGGWDHHENLEVNLRKRAEDIDQPAAALLADLKKRGLLDQTLVIWGGEFGRTVTGNERAINAGRDHNGRGFCCWMAGGGVKGGNVYGATDEFGARAEQNKVHIHDLHATILALLGFDHTKLTYRYNGRDFRLTDNFGEVVKGVIA</sequence>
<keyword evidence="1" id="KW-0732">Signal</keyword>
<evidence type="ECO:0000313" key="3">
    <source>
        <dbReference type="Proteomes" id="UP000593765"/>
    </source>
</evidence>
<evidence type="ECO:0000313" key="2">
    <source>
        <dbReference type="EMBL" id="QOV92504.1"/>
    </source>
</evidence>
<dbReference type="Pfam" id="PF07394">
    <property type="entry name" value="DUF1501"/>
    <property type="match status" value="1"/>
</dbReference>
<name>A0A7M2X4A5_9BACT</name>
<accession>A0A7M2X4A5</accession>
<protein>
    <submittedName>
        <fullName evidence="2">DUF1501 domain-containing protein</fullName>
    </submittedName>
</protein>
<reference evidence="2 3" key="1">
    <citation type="submission" date="2020-10" db="EMBL/GenBank/DDBJ databases">
        <title>Wide distribution of Phycisphaera-like planctomycetes from WD2101 soil group in peatlands and genome analysis of the first cultivated representative.</title>
        <authorList>
            <person name="Dedysh S.N."/>
            <person name="Beletsky A.V."/>
            <person name="Ivanova A."/>
            <person name="Kulichevskaya I.S."/>
            <person name="Suzina N.E."/>
            <person name="Philippov D.A."/>
            <person name="Rakitin A.L."/>
            <person name="Mardanov A.V."/>
            <person name="Ravin N.V."/>
        </authorList>
    </citation>
    <scope>NUCLEOTIDE SEQUENCE [LARGE SCALE GENOMIC DNA]</scope>
    <source>
        <strain evidence="2 3">M1803</strain>
    </source>
</reference>
<keyword evidence="3" id="KW-1185">Reference proteome</keyword>
<evidence type="ECO:0000256" key="1">
    <source>
        <dbReference type="SAM" id="SignalP"/>
    </source>
</evidence>
<feature type="chain" id="PRO_5034434573" evidence="1">
    <location>
        <begin position="21"/>
        <end position="439"/>
    </location>
</feature>
<dbReference type="AlphaFoldDB" id="A0A7M2X4A5"/>
<dbReference type="Proteomes" id="UP000593765">
    <property type="component" value="Chromosome"/>
</dbReference>
<dbReference type="InterPro" id="IPR010869">
    <property type="entry name" value="DUF1501"/>
</dbReference>
<proteinExistence type="predicted"/>
<feature type="signal peptide" evidence="1">
    <location>
        <begin position="1"/>
        <end position="20"/>
    </location>
</feature>
<dbReference type="SUPFAM" id="SSF53649">
    <property type="entry name" value="Alkaline phosphatase-like"/>
    <property type="match status" value="1"/>
</dbReference>
<dbReference type="PANTHER" id="PTHR43737:SF1">
    <property type="entry name" value="DUF1501 DOMAIN-CONTAINING PROTEIN"/>
    <property type="match status" value="1"/>
</dbReference>